<name>A0A0M2H007_9ACTN</name>
<dbReference type="Proteomes" id="UP000034786">
    <property type="component" value="Unassembled WGS sequence"/>
</dbReference>
<evidence type="ECO:0000259" key="2">
    <source>
        <dbReference type="Pfam" id="PF13581"/>
    </source>
</evidence>
<protein>
    <submittedName>
        <fullName evidence="3">Regulatory protein</fullName>
    </submittedName>
</protein>
<evidence type="ECO:0000313" key="4">
    <source>
        <dbReference type="Proteomes" id="UP000034786"/>
    </source>
</evidence>
<keyword evidence="4" id="KW-1185">Reference proteome</keyword>
<comment type="caution">
    <text evidence="3">The sequence shown here is derived from an EMBL/GenBank/DDBJ whole genome shotgun (WGS) entry which is preliminary data.</text>
</comment>
<organism evidence="3 4">
    <name type="scientific">Streptomyces variegatus</name>
    <dbReference type="NCBI Taxonomy" id="284040"/>
    <lineage>
        <taxon>Bacteria</taxon>
        <taxon>Bacillati</taxon>
        <taxon>Actinomycetota</taxon>
        <taxon>Actinomycetes</taxon>
        <taxon>Kitasatosporales</taxon>
        <taxon>Streptomycetaceae</taxon>
        <taxon>Streptomyces</taxon>
    </lineage>
</organism>
<sequence length="151" mass="17183">MNEYFPARYSMRLTVGEHAPRHIRRIVRSFLDEWRMPELSDAVELGVTELLANVVRHVPDRRCMLLLLRQRTGVRVEVTDGSDRLPFPSDRLDPEAEGGRGLLLLDAMADKWGVSPWHGGGKTVWFECASPTAQVYPDRQPWADDAPSTRS</sequence>
<dbReference type="RefSeq" id="WP_031131404.1">
    <property type="nucleotide sequence ID" value="NZ_JBMVBE010000015.1"/>
</dbReference>
<feature type="domain" description="Histidine kinase/HSP90-like ATPase" evidence="2">
    <location>
        <begin position="21"/>
        <end position="126"/>
    </location>
</feature>
<keyword evidence="1" id="KW-0808">Transferase</keyword>
<dbReference type="STRING" id="284040.UK15_00510"/>
<dbReference type="InterPro" id="IPR003594">
    <property type="entry name" value="HATPase_dom"/>
</dbReference>
<evidence type="ECO:0000313" key="3">
    <source>
        <dbReference type="EMBL" id="KJK41354.1"/>
    </source>
</evidence>
<dbReference type="SUPFAM" id="SSF55874">
    <property type="entry name" value="ATPase domain of HSP90 chaperone/DNA topoisomerase II/histidine kinase"/>
    <property type="match status" value="1"/>
</dbReference>
<dbReference type="AlphaFoldDB" id="A0A0M2H007"/>
<dbReference type="InterPro" id="IPR036890">
    <property type="entry name" value="HATPase_C_sf"/>
</dbReference>
<keyword evidence="1" id="KW-0418">Kinase</keyword>
<accession>A0A0M2H007</accession>
<dbReference type="InterPro" id="IPR050267">
    <property type="entry name" value="Anti-sigma-factor_SerPK"/>
</dbReference>
<proteinExistence type="predicted"/>
<dbReference type="CDD" id="cd16936">
    <property type="entry name" value="HATPase_RsbW-like"/>
    <property type="match status" value="1"/>
</dbReference>
<dbReference type="GO" id="GO:0004674">
    <property type="term" value="F:protein serine/threonine kinase activity"/>
    <property type="evidence" value="ECO:0007669"/>
    <property type="project" value="UniProtKB-KW"/>
</dbReference>
<dbReference type="PATRIC" id="fig|284040.3.peg.106"/>
<dbReference type="Pfam" id="PF13581">
    <property type="entry name" value="HATPase_c_2"/>
    <property type="match status" value="1"/>
</dbReference>
<reference evidence="4" key="1">
    <citation type="submission" date="2015-02" db="EMBL/GenBank/DDBJ databases">
        <authorList>
            <person name="Ju K.-S."/>
            <person name="Doroghazi J.R."/>
            <person name="Metcalf W."/>
        </authorList>
    </citation>
    <scope>NUCLEOTIDE SEQUENCE [LARGE SCALE GENOMIC DNA]</scope>
    <source>
        <strain evidence="4">NRRL B-16380</strain>
    </source>
</reference>
<dbReference type="Gene3D" id="3.30.565.10">
    <property type="entry name" value="Histidine kinase-like ATPase, C-terminal domain"/>
    <property type="match status" value="1"/>
</dbReference>
<keyword evidence="1" id="KW-0723">Serine/threonine-protein kinase</keyword>
<dbReference type="PANTHER" id="PTHR35526">
    <property type="entry name" value="ANTI-SIGMA-F FACTOR RSBW-RELATED"/>
    <property type="match status" value="1"/>
</dbReference>
<dbReference type="EMBL" id="JYJH01000001">
    <property type="protein sequence ID" value="KJK41354.1"/>
    <property type="molecule type" value="Genomic_DNA"/>
</dbReference>
<dbReference type="PANTHER" id="PTHR35526:SF3">
    <property type="entry name" value="ANTI-SIGMA-F FACTOR RSBW"/>
    <property type="match status" value="1"/>
</dbReference>
<evidence type="ECO:0000256" key="1">
    <source>
        <dbReference type="ARBA" id="ARBA00022527"/>
    </source>
</evidence>
<gene>
    <name evidence="3" type="ORF">UK15_00510</name>
</gene>